<dbReference type="EMBL" id="JAIWYP010000005">
    <property type="protein sequence ID" value="KAH3827704.1"/>
    <property type="molecule type" value="Genomic_DNA"/>
</dbReference>
<name>A0A9D4JYG0_DREPO</name>
<reference evidence="1" key="1">
    <citation type="journal article" date="2019" name="bioRxiv">
        <title>The Genome of the Zebra Mussel, Dreissena polymorpha: A Resource for Invasive Species Research.</title>
        <authorList>
            <person name="McCartney M.A."/>
            <person name="Auch B."/>
            <person name="Kono T."/>
            <person name="Mallez S."/>
            <person name="Zhang Y."/>
            <person name="Obille A."/>
            <person name="Becker A."/>
            <person name="Abrahante J.E."/>
            <person name="Garbe J."/>
            <person name="Badalamenti J.P."/>
            <person name="Herman A."/>
            <person name="Mangelson H."/>
            <person name="Liachko I."/>
            <person name="Sullivan S."/>
            <person name="Sone E.D."/>
            <person name="Koren S."/>
            <person name="Silverstein K.A.T."/>
            <person name="Beckman K.B."/>
            <person name="Gohl D.M."/>
        </authorList>
    </citation>
    <scope>NUCLEOTIDE SEQUENCE</scope>
    <source>
        <strain evidence="1">Duluth1</strain>
        <tissue evidence="1">Whole animal</tissue>
    </source>
</reference>
<organism evidence="1 2">
    <name type="scientific">Dreissena polymorpha</name>
    <name type="common">Zebra mussel</name>
    <name type="synonym">Mytilus polymorpha</name>
    <dbReference type="NCBI Taxonomy" id="45954"/>
    <lineage>
        <taxon>Eukaryota</taxon>
        <taxon>Metazoa</taxon>
        <taxon>Spiralia</taxon>
        <taxon>Lophotrochozoa</taxon>
        <taxon>Mollusca</taxon>
        <taxon>Bivalvia</taxon>
        <taxon>Autobranchia</taxon>
        <taxon>Heteroconchia</taxon>
        <taxon>Euheterodonta</taxon>
        <taxon>Imparidentia</taxon>
        <taxon>Neoheterodontei</taxon>
        <taxon>Myida</taxon>
        <taxon>Dreissenoidea</taxon>
        <taxon>Dreissenidae</taxon>
        <taxon>Dreissena</taxon>
    </lineage>
</organism>
<keyword evidence="2" id="KW-1185">Reference proteome</keyword>
<evidence type="ECO:0000313" key="2">
    <source>
        <dbReference type="Proteomes" id="UP000828390"/>
    </source>
</evidence>
<accession>A0A9D4JYG0</accession>
<gene>
    <name evidence="1" type="ORF">DPMN_129645</name>
</gene>
<protein>
    <submittedName>
        <fullName evidence="1">Uncharacterized protein</fullName>
    </submittedName>
</protein>
<comment type="caution">
    <text evidence="1">The sequence shown here is derived from an EMBL/GenBank/DDBJ whole genome shotgun (WGS) entry which is preliminary data.</text>
</comment>
<dbReference type="Proteomes" id="UP000828390">
    <property type="component" value="Unassembled WGS sequence"/>
</dbReference>
<evidence type="ECO:0000313" key="1">
    <source>
        <dbReference type="EMBL" id="KAH3827704.1"/>
    </source>
</evidence>
<proteinExistence type="predicted"/>
<sequence>MATVAMARLSRFFNKQFHQLPNPVQVLQVPRILNPTLRLRDMDASRGQRTQDTNI</sequence>
<dbReference type="AlphaFoldDB" id="A0A9D4JYG0"/>
<reference evidence="1" key="2">
    <citation type="submission" date="2020-11" db="EMBL/GenBank/DDBJ databases">
        <authorList>
            <person name="McCartney M.A."/>
            <person name="Auch B."/>
            <person name="Kono T."/>
            <person name="Mallez S."/>
            <person name="Becker A."/>
            <person name="Gohl D.M."/>
            <person name="Silverstein K.A.T."/>
            <person name="Koren S."/>
            <person name="Bechman K.B."/>
            <person name="Herman A."/>
            <person name="Abrahante J.E."/>
            <person name="Garbe J."/>
        </authorList>
    </citation>
    <scope>NUCLEOTIDE SEQUENCE</scope>
    <source>
        <strain evidence="1">Duluth1</strain>
        <tissue evidence="1">Whole animal</tissue>
    </source>
</reference>